<gene>
    <name evidence="2" type="ORF">PENSUB_3071</name>
</gene>
<comment type="caution">
    <text evidence="2">The sequence shown here is derived from an EMBL/GenBank/DDBJ whole genome shotgun (WGS) entry which is preliminary data.</text>
</comment>
<dbReference type="EMBL" id="MNBE01000280">
    <property type="protein sequence ID" value="OKP11379.1"/>
    <property type="molecule type" value="Genomic_DNA"/>
</dbReference>
<evidence type="ECO:0000313" key="2">
    <source>
        <dbReference type="EMBL" id="OKP11379.1"/>
    </source>
</evidence>
<evidence type="ECO:0000256" key="1">
    <source>
        <dbReference type="SAM" id="MobiDB-lite"/>
    </source>
</evidence>
<feature type="region of interest" description="Disordered" evidence="1">
    <location>
        <begin position="1"/>
        <end position="147"/>
    </location>
</feature>
<proteinExistence type="predicted"/>
<dbReference type="AlphaFoldDB" id="A0A1Q5UFZ1"/>
<reference evidence="2 3" key="1">
    <citation type="submission" date="2016-10" db="EMBL/GenBank/DDBJ databases">
        <title>Genome sequence of the ascomycete fungus Penicillium subrubescens.</title>
        <authorList>
            <person name="De Vries R.P."/>
            <person name="Peng M."/>
            <person name="Dilokpimol A."/>
            <person name="Hilden K."/>
            <person name="Makela M.R."/>
            <person name="Grigoriev I."/>
            <person name="Riley R."/>
            <person name="Granchi Z."/>
        </authorList>
    </citation>
    <scope>NUCLEOTIDE SEQUENCE [LARGE SCALE GENOMIC DNA]</scope>
    <source>
        <strain evidence="2 3">CBS 132785</strain>
    </source>
</reference>
<accession>A0A1Q5UFZ1</accession>
<name>A0A1Q5UFZ1_9EURO</name>
<sequence length="147" mass="15666">MVRQSQDPHQGGSLSDFAVSGTSIPDDAGKMNTIPSVPRPDQRAEHPAYTNAGLAQPSTASAADNATDLPRSTRDVGQTGEVLTGTGDTLPASIESKRAFMGTNIPGGTGDARGMKHHNHNRSQFDRYVKEDEDAGENVGEHRLRNE</sequence>
<protein>
    <submittedName>
        <fullName evidence="2">Uncharacterized protein</fullName>
    </submittedName>
</protein>
<dbReference type="Proteomes" id="UP000186955">
    <property type="component" value="Unassembled WGS sequence"/>
</dbReference>
<dbReference type="OrthoDB" id="5416172at2759"/>
<evidence type="ECO:0000313" key="3">
    <source>
        <dbReference type="Proteomes" id="UP000186955"/>
    </source>
</evidence>
<organism evidence="2 3">
    <name type="scientific">Penicillium subrubescens</name>
    <dbReference type="NCBI Taxonomy" id="1316194"/>
    <lineage>
        <taxon>Eukaryota</taxon>
        <taxon>Fungi</taxon>
        <taxon>Dikarya</taxon>
        <taxon>Ascomycota</taxon>
        <taxon>Pezizomycotina</taxon>
        <taxon>Eurotiomycetes</taxon>
        <taxon>Eurotiomycetidae</taxon>
        <taxon>Eurotiales</taxon>
        <taxon>Aspergillaceae</taxon>
        <taxon>Penicillium</taxon>
    </lineage>
</organism>
<keyword evidence="3" id="KW-1185">Reference proteome</keyword>